<dbReference type="PANTHER" id="PTHR46114:SF1">
    <property type="entry name" value="ZAD DOMAIN-CONTAINING PROTEIN"/>
    <property type="match status" value="1"/>
</dbReference>
<gene>
    <name evidence="1" type="ORF">AVEN_209300_1</name>
</gene>
<keyword evidence="2" id="KW-1185">Reference proteome</keyword>
<protein>
    <submittedName>
        <fullName evidence="1">Uncharacterized protein</fullName>
    </submittedName>
</protein>
<dbReference type="PANTHER" id="PTHR46114">
    <property type="entry name" value="APPLE DOMAIN-CONTAINING PROTEIN"/>
    <property type="match status" value="1"/>
</dbReference>
<reference evidence="1 2" key="1">
    <citation type="journal article" date="2019" name="Sci. Rep.">
        <title>Orb-weaving spider Araneus ventricosus genome elucidates the spidroin gene catalogue.</title>
        <authorList>
            <person name="Kono N."/>
            <person name="Nakamura H."/>
            <person name="Ohtoshi R."/>
            <person name="Moran D.A.P."/>
            <person name="Shinohara A."/>
            <person name="Yoshida Y."/>
            <person name="Fujiwara M."/>
            <person name="Mori M."/>
            <person name="Tomita M."/>
            <person name="Arakawa K."/>
        </authorList>
    </citation>
    <scope>NUCLEOTIDE SEQUENCE [LARGE SCALE GENOMIC DNA]</scope>
</reference>
<sequence>MIEAFFAHNVKGFNLKNKKEDILSFPSILQTLCPSWNRYTNPLRLDILENTASYKIGLMKQFFKTLPKEGDCFKFLYEWFLGFSESKLMEGVFVEPHIKNLMKNENFEFKMKTNE</sequence>
<dbReference type="EMBL" id="BGPR01000170">
    <property type="protein sequence ID" value="GBM01487.1"/>
    <property type="molecule type" value="Genomic_DNA"/>
</dbReference>
<organism evidence="1 2">
    <name type="scientific">Araneus ventricosus</name>
    <name type="common">Orbweaver spider</name>
    <name type="synonym">Epeira ventricosa</name>
    <dbReference type="NCBI Taxonomy" id="182803"/>
    <lineage>
        <taxon>Eukaryota</taxon>
        <taxon>Metazoa</taxon>
        <taxon>Ecdysozoa</taxon>
        <taxon>Arthropoda</taxon>
        <taxon>Chelicerata</taxon>
        <taxon>Arachnida</taxon>
        <taxon>Araneae</taxon>
        <taxon>Araneomorphae</taxon>
        <taxon>Entelegynae</taxon>
        <taxon>Araneoidea</taxon>
        <taxon>Araneidae</taxon>
        <taxon>Araneus</taxon>
    </lineage>
</organism>
<comment type="caution">
    <text evidence="1">The sequence shown here is derived from an EMBL/GenBank/DDBJ whole genome shotgun (WGS) entry which is preliminary data.</text>
</comment>
<dbReference type="AlphaFoldDB" id="A0A4Y2CCP4"/>
<proteinExistence type="predicted"/>
<evidence type="ECO:0000313" key="2">
    <source>
        <dbReference type="Proteomes" id="UP000499080"/>
    </source>
</evidence>
<name>A0A4Y2CCP4_ARAVE</name>
<accession>A0A4Y2CCP4</accession>
<dbReference type="Proteomes" id="UP000499080">
    <property type="component" value="Unassembled WGS sequence"/>
</dbReference>
<evidence type="ECO:0000313" key="1">
    <source>
        <dbReference type="EMBL" id="GBM01487.1"/>
    </source>
</evidence>